<dbReference type="PANTHER" id="PTHR20858:SF17">
    <property type="entry name" value="HYDROXYMETHYLPYRIMIDINE_PHOSPHOMETHYLPYRIMIDINE KINASE THI20-RELATED"/>
    <property type="match status" value="1"/>
</dbReference>
<organism evidence="4 5">
    <name type="scientific">Chitinophaga silvatica</name>
    <dbReference type="NCBI Taxonomy" id="2282649"/>
    <lineage>
        <taxon>Bacteria</taxon>
        <taxon>Pseudomonadati</taxon>
        <taxon>Bacteroidota</taxon>
        <taxon>Chitinophagia</taxon>
        <taxon>Chitinophagales</taxon>
        <taxon>Chitinophagaceae</taxon>
        <taxon>Chitinophaga</taxon>
    </lineage>
</organism>
<evidence type="ECO:0000259" key="3">
    <source>
        <dbReference type="Pfam" id="PF08543"/>
    </source>
</evidence>
<keyword evidence="4" id="KW-0418">Kinase</keyword>
<name>A0A3E1YBY2_9BACT</name>
<evidence type="ECO:0000256" key="1">
    <source>
        <dbReference type="ARBA" id="ARBA00004948"/>
    </source>
</evidence>
<dbReference type="PANTHER" id="PTHR20858">
    <property type="entry name" value="PHOSPHOMETHYLPYRIMIDINE KINASE"/>
    <property type="match status" value="1"/>
</dbReference>
<proteinExistence type="predicted"/>
<keyword evidence="5" id="KW-1185">Reference proteome</keyword>
<gene>
    <name evidence="4" type="ORF">DVR12_10885</name>
</gene>
<dbReference type="CDD" id="cd01169">
    <property type="entry name" value="HMPP_kinase"/>
    <property type="match status" value="1"/>
</dbReference>
<feature type="domain" description="Pyridoxamine kinase/Phosphomethylpyrimidine kinase" evidence="3">
    <location>
        <begin position="15"/>
        <end position="241"/>
    </location>
</feature>
<comment type="caution">
    <text evidence="4">The sequence shown here is derived from an EMBL/GenBank/DDBJ whole genome shotgun (WGS) entry which is preliminary data.</text>
</comment>
<dbReference type="Pfam" id="PF08543">
    <property type="entry name" value="Phos_pyr_kin"/>
    <property type="match status" value="1"/>
</dbReference>
<dbReference type="InterPro" id="IPR029056">
    <property type="entry name" value="Ribokinase-like"/>
</dbReference>
<keyword evidence="4" id="KW-0808">Transferase</keyword>
<dbReference type="RefSeq" id="WP_116975701.1">
    <property type="nucleotide sequence ID" value="NZ_QPMM01000004.1"/>
</dbReference>
<comment type="pathway">
    <text evidence="1">Cofactor biosynthesis; thiamine diphosphate biosynthesis.</text>
</comment>
<evidence type="ECO:0000256" key="2">
    <source>
        <dbReference type="ARBA" id="ARBA00012135"/>
    </source>
</evidence>
<sequence>MEAIRPKAMSIGGLDPSGGAGLLADIKTFEQHKVIGYGCCSAITAQTSAEVFSVSWLSNNEILTQVRPLLEEDLQYCKIGIMPGAKATLELIEDLKMLQPGIRIILDPVLKASAGFNFHASQEFSVWKEILSLLYLITPNAIEAQQLTGINNAEGAALELSASCSVLLKGGHRTQQLGYDILYTQNNIHQFSPGPENVYPKHGSGCVLSAAITSCLAKGMTLTESCSNGKRYTEKLLASHSSLIGYHHI</sequence>
<dbReference type="SUPFAM" id="SSF53613">
    <property type="entry name" value="Ribokinase-like"/>
    <property type="match status" value="1"/>
</dbReference>
<reference evidence="4 5" key="1">
    <citation type="submission" date="2018-07" db="EMBL/GenBank/DDBJ databases">
        <title>Chitinophaga K2CV101002-2 sp. nov., isolated from a monsoon evergreen broad-leaved forest soil.</title>
        <authorList>
            <person name="Lv Y."/>
        </authorList>
    </citation>
    <scope>NUCLEOTIDE SEQUENCE [LARGE SCALE GENOMIC DNA]</scope>
    <source>
        <strain evidence="4 5">GDMCC 1.1288</strain>
    </source>
</reference>
<dbReference type="EMBL" id="QPMM01000004">
    <property type="protein sequence ID" value="RFS23510.1"/>
    <property type="molecule type" value="Genomic_DNA"/>
</dbReference>
<evidence type="ECO:0000313" key="4">
    <source>
        <dbReference type="EMBL" id="RFS23510.1"/>
    </source>
</evidence>
<protein>
    <recommendedName>
        <fullName evidence="2">hydroxymethylpyrimidine kinase</fullName>
        <ecNumber evidence="2">2.7.1.49</ecNumber>
    </recommendedName>
</protein>
<dbReference type="AlphaFoldDB" id="A0A3E1YBY2"/>
<dbReference type="GO" id="GO:0005829">
    <property type="term" value="C:cytosol"/>
    <property type="evidence" value="ECO:0007669"/>
    <property type="project" value="TreeGrafter"/>
</dbReference>
<evidence type="ECO:0000313" key="5">
    <source>
        <dbReference type="Proteomes" id="UP000260644"/>
    </source>
</evidence>
<dbReference type="EC" id="2.7.1.49" evidence="2"/>
<accession>A0A3E1YBY2</accession>
<dbReference type="GO" id="GO:0008902">
    <property type="term" value="F:hydroxymethylpyrimidine kinase activity"/>
    <property type="evidence" value="ECO:0007669"/>
    <property type="project" value="UniProtKB-EC"/>
</dbReference>
<dbReference type="InterPro" id="IPR013749">
    <property type="entry name" value="PM/HMP-P_kinase-1"/>
</dbReference>
<dbReference type="OrthoDB" id="9810880at2"/>
<dbReference type="InterPro" id="IPR004399">
    <property type="entry name" value="HMP/HMP-P_kinase_dom"/>
</dbReference>
<dbReference type="Proteomes" id="UP000260644">
    <property type="component" value="Unassembled WGS sequence"/>
</dbReference>
<dbReference type="GO" id="GO:0009228">
    <property type="term" value="P:thiamine biosynthetic process"/>
    <property type="evidence" value="ECO:0007669"/>
    <property type="project" value="InterPro"/>
</dbReference>
<dbReference type="GO" id="GO:0008972">
    <property type="term" value="F:phosphomethylpyrimidine kinase activity"/>
    <property type="evidence" value="ECO:0007669"/>
    <property type="project" value="InterPro"/>
</dbReference>
<dbReference type="Gene3D" id="3.40.1190.20">
    <property type="match status" value="1"/>
</dbReference>